<reference evidence="3 4" key="1">
    <citation type="submission" date="2017-04" db="EMBL/GenBank/DDBJ databases">
        <authorList>
            <person name="Afonso C.L."/>
            <person name="Miller P.J."/>
            <person name="Scott M.A."/>
            <person name="Spackman E."/>
            <person name="Goraichik I."/>
            <person name="Dimitrov K.M."/>
            <person name="Suarez D.L."/>
            <person name="Swayne D.E."/>
        </authorList>
    </citation>
    <scope>NUCLEOTIDE SEQUENCE [LARGE SCALE GENOMIC DNA]</scope>
    <source>
        <strain evidence="3 4">VK13</strain>
    </source>
</reference>
<keyword evidence="4" id="KW-1185">Reference proteome</keyword>
<dbReference type="InterPro" id="IPR042095">
    <property type="entry name" value="SUMF_sf"/>
</dbReference>
<dbReference type="InterPro" id="IPR016187">
    <property type="entry name" value="CTDL_fold"/>
</dbReference>
<dbReference type="PANTHER" id="PTHR23150">
    <property type="entry name" value="SULFATASE MODIFYING FACTOR 1, 2"/>
    <property type="match status" value="1"/>
</dbReference>
<dbReference type="EMBL" id="FWXJ01000018">
    <property type="protein sequence ID" value="SMC79285.1"/>
    <property type="molecule type" value="Genomic_DNA"/>
</dbReference>
<evidence type="ECO:0000259" key="2">
    <source>
        <dbReference type="Pfam" id="PF03781"/>
    </source>
</evidence>
<sequence>MKVIRIKYFLSKLNIKIYQTVAIFFVYLTLSHIVNAQIKHSPTHLSKTMAFVPAGTFIMGSTTGAEDEKPEHPVFVKAFWLDILPVTNADFATFLNTHPLKNIQGETYYDDRDADARIHLVSSVWLPDIGYENHPVNEVSWIGGKDYCHWLNKRLPTESEWEKAARGLDGRKYPWGNADPQIKFARYDAPFNASAPVDAYPDGASPYGILDMAGNQWEWVSSMYRAYPYQEDDGREDQQTGPIRVTRGGGHDSNAQEITSTHRGRYLSRNPKAGHHNIGFRCAKS</sequence>
<dbReference type="Pfam" id="PF03781">
    <property type="entry name" value="FGE-sulfatase"/>
    <property type="match status" value="1"/>
</dbReference>
<dbReference type="SUPFAM" id="SSF56436">
    <property type="entry name" value="C-type lectin-like"/>
    <property type="match status" value="1"/>
</dbReference>
<feature type="region of interest" description="Disordered" evidence="1">
    <location>
        <begin position="232"/>
        <end position="272"/>
    </location>
</feature>
<dbReference type="STRING" id="1938817.SAMN06296008_11820"/>
<dbReference type="GO" id="GO:0120147">
    <property type="term" value="F:formylglycine-generating oxidase activity"/>
    <property type="evidence" value="ECO:0007669"/>
    <property type="project" value="TreeGrafter"/>
</dbReference>
<dbReference type="Gene3D" id="3.90.1580.10">
    <property type="entry name" value="paralog of FGE (formylglycine-generating enzyme)"/>
    <property type="match status" value="1"/>
</dbReference>
<gene>
    <name evidence="3" type="ORF">SAMN06296008_11820</name>
</gene>
<protein>
    <submittedName>
        <fullName evidence="3">Iron(II)-dependent oxidoreductase</fullName>
    </submittedName>
</protein>
<dbReference type="InterPro" id="IPR051043">
    <property type="entry name" value="Sulfatase_Mod_Factor_Kinase"/>
</dbReference>
<dbReference type="PANTHER" id="PTHR23150:SF19">
    <property type="entry name" value="FORMYLGLYCINE-GENERATING ENZYME"/>
    <property type="match status" value="1"/>
</dbReference>
<proteinExistence type="predicted"/>
<dbReference type="InterPro" id="IPR005532">
    <property type="entry name" value="SUMF_dom"/>
</dbReference>
<accession>A0A1W2C221</accession>
<evidence type="ECO:0000313" key="4">
    <source>
        <dbReference type="Proteomes" id="UP000192708"/>
    </source>
</evidence>
<dbReference type="Proteomes" id="UP000192708">
    <property type="component" value="Unassembled WGS sequence"/>
</dbReference>
<evidence type="ECO:0000313" key="3">
    <source>
        <dbReference type="EMBL" id="SMC79285.1"/>
    </source>
</evidence>
<dbReference type="AlphaFoldDB" id="A0A1W2C221"/>
<feature type="domain" description="Sulfatase-modifying factor enzyme-like" evidence="2">
    <location>
        <begin position="47"/>
        <end position="284"/>
    </location>
</feature>
<evidence type="ECO:0000256" key="1">
    <source>
        <dbReference type="SAM" id="MobiDB-lite"/>
    </source>
</evidence>
<organism evidence="3 4">
    <name type="scientific">Polynucleobacter kasalickyi</name>
    <dbReference type="NCBI Taxonomy" id="1938817"/>
    <lineage>
        <taxon>Bacteria</taxon>
        <taxon>Pseudomonadati</taxon>
        <taxon>Pseudomonadota</taxon>
        <taxon>Betaproteobacteria</taxon>
        <taxon>Burkholderiales</taxon>
        <taxon>Burkholderiaceae</taxon>
        <taxon>Polynucleobacter</taxon>
    </lineage>
</organism>
<name>A0A1W2C221_9BURK</name>